<evidence type="ECO:0000256" key="7">
    <source>
        <dbReference type="ARBA" id="ARBA00022840"/>
    </source>
</evidence>
<proteinExistence type="predicted"/>
<dbReference type="InterPro" id="IPR027483">
    <property type="entry name" value="PInositol-4-P-4/5-kinase_C_sf"/>
</dbReference>
<gene>
    <name evidence="14" type="ORF">BT67DRAFT_168222</name>
</gene>
<keyword evidence="4 11" id="KW-0808">Transferase</keyword>
<dbReference type="Gene3D" id="3.30.810.10">
    <property type="entry name" value="2-Layer Sandwich"/>
    <property type="match status" value="1"/>
</dbReference>
<feature type="compositionally biased region" description="Pro residues" evidence="12">
    <location>
        <begin position="783"/>
        <end position="797"/>
    </location>
</feature>
<keyword evidence="5 11" id="KW-0547">Nucleotide-binding</keyword>
<feature type="region of interest" description="Disordered" evidence="12">
    <location>
        <begin position="31"/>
        <end position="168"/>
    </location>
</feature>
<feature type="compositionally biased region" description="Polar residues" evidence="12">
    <location>
        <begin position="945"/>
        <end position="974"/>
    </location>
</feature>
<dbReference type="InterPro" id="IPR027484">
    <property type="entry name" value="PInositol-4-P-5-kinase_N"/>
</dbReference>
<feature type="region of interest" description="Disordered" evidence="12">
    <location>
        <begin position="858"/>
        <end position="995"/>
    </location>
</feature>
<dbReference type="Gene3D" id="3.30.800.10">
    <property type="entry name" value="Phosphatidylinositol Phosphate Kinase II Beta"/>
    <property type="match status" value="1"/>
</dbReference>
<organism evidence="14 15">
    <name type="scientific">Trichocladium antarcticum</name>
    <dbReference type="NCBI Taxonomy" id="1450529"/>
    <lineage>
        <taxon>Eukaryota</taxon>
        <taxon>Fungi</taxon>
        <taxon>Dikarya</taxon>
        <taxon>Ascomycota</taxon>
        <taxon>Pezizomycotina</taxon>
        <taxon>Sordariomycetes</taxon>
        <taxon>Sordariomycetidae</taxon>
        <taxon>Sordariales</taxon>
        <taxon>Chaetomiaceae</taxon>
        <taxon>Trichocladium</taxon>
    </lineage>
</organism>
<name>A0AAN6UDJ4_9PEZI</name>
<feature type="compositionally biased region" description="Polar residues" evidence="12">
    <location>
        <begin position="107"/>
        <end position="122"/>
    </location>
</feature>
<evidence type="ECO:0000259" key="13">
    <source>
        <dbReference type="PROSITE" id="PS51455"/>
    </source>
</evidence>
<reference evidence="14" key="2">
    <citation type="submission" date="2023-05" db="EMBL/GenBank/DDBJ databases">
        <authorList>
            <consortium name="Lawrence Berkeley National Laboratory"/>
            <person name="Steindorff A."/>
            <person name="Hensen N."/>
            <person name="Bonometti L."/>
            <person name="Westerberg I."/>
            <person name="Brannstrom I.O."/>
            <person name="Guillou S."/>
            <person name="Cros-Aarteil S."/>
            <person name="Calhoun S."/>
            <person name="Haridas S."/>
            <person name="Kuo A."/>
            <person name="Mondo S."/>
            <person name="Pangilinan J."/>
            <person name="Riley R."/>
            <person name="Labutti K."/>
            <person name="Andreopoulos B."/>
            <person name="Lipzen A."/>
            <person name="Chen C."/>
            <person name="Yanf M."/>
            <person name="Daum C."/>
            <person name="Ng V."/>
            <person name="Clum A."/>
            <person name="Ohm R."/>
            <person name="Martin F."/>
            <person name="Silar P."/>
            <person name="Natvig D."/>
            <person name="Lalanne C."/>
            <person name="Gautier V."/>
            <person name="Ament-Velasquez S.L."/>
            <person name="Kruys A."/>
            <person name="Hutchinson M.I."/>
            <person name="Powell A.J."/>
            <person name="Barry K."/>
            <person name="Miller A.N."/>
            <person name="Grigoriev I.V."/>
            <person name="Debuchy R."/>
            <person name="Gladieux P."/>
            <person name="Thoren M.H."/>
            <person name="Johannesson H."/>
        </authorList>
    </citation>
    <scope>NUCLEOTIDE SEQUENCE</scope>
    <source>
        <strain evidence="14">CBS 123565</strain>
    </source>
</reference>
<dbReference type="EMBL" id="MU853428">
    <property type="protein sequence ID" value="KAK4131043.1"/>
    <property type="molecule type" value="Genomic_DNA"/>
</dbReference>
<dbReference type="InterPro" id="IPR023610">
    <property type="entry name" value="PInositol-4/5-P-5/4-kinase"/>
</dbReference>
<accession>A0AAN6UDJ4</accession>
<comment type="caution">
    <text evidence="14">The sequence shown here is derived from an EMBL/GenBank/DDBJ whole genome shotgun (WGS) entry which is preliminary data.</text>
</comment>
<evidence type="ECO:0000256" key="2">
    <source>
        <dbReference type="ARBA" id="ARBA00012172"/>
    </source>
</evidence>
<dbReference type="AlphaFoldDB" id="A0AAN6UDJ4"/>
<dbReference type="Proteomes" id="UP001304895">
    <property type="component" value="Unassembled WGS sequence"/>
</dbReference>
<keyword evidence="3" id="KW-0597">Phosphoprotein</keyword>
<evidence type="ECO:0000256" key="6">
    <source>
        <dbReference type="ARBA" id="ARBA00022777"/>
    </source>
</evidence>
<evidence type="ECO:0000256" key="8">
    <source>
        <dbReference type="ARBA" id="ARBA00078403"/>
    </source>
</evidence>
<dbReference type="InterPro" id="IPR002498">
    <property type="entry name" value="PInositol-4-P-4/5-kinase_core"/>
</dbReference>
<keyword evidence="15" id="KW-1185">Reference proteome</keyword>
<evidence type="ECO:0000256" key="10">
    <source>
        <dbReference type="ARBA" id="ARBA00082306"/>
    </source>
</evidence>
<evidence type="ECO:0000256" key="12">
    <source>
        <dbReference type="SAM" id="MobiDB-lite"/>
    </source>
</evidence>
<feature type="compositionally biased region" description="Low complexity" evidence="12">
    <location>
        <begin position="46"/>
        <end position="72"/>
    </location>
</feature>
<protein>
    <recommendedName>
        <fullName evidence="2">1-phosphatidylinositol-4-phosphate 5-kinase</fullName>
        <ecNumber evidence="2">2.7.1.68</ecNumber>
    </recommendedName>
    <alternativeName>
        <fullName evidence="10">1-phosphatidylinositol 4-phosphate kinase</fullName>
    </alternativeName>
    <alternativeName>
        <fullName evidence="8">Diphosphoinositide kinase</fullName>
    </alternativeName>
    <alternativeName>
        <fullName evidence="9">PIP5K</fullName>
    </alternativeName>
</protein>
<evidence type="ECO:0000256" key="5">
    <source>
        <dbReference type="ARBA" id="ARBA00022741"/>
    </source>
</evidence>
<evidence type="ECO:0000256" key="3">
    <source>
        <dbReference type="ARBA" id="ARBA00022553"/>
    </source>
</evidence>
<dbReference type="Pfam" id="PF01504">
    <property type="entry name" value="PIP5K"/>
    <property type="match status" value="1"/>
</dbReference>
<dbReference type="PROSITE" id="PS51455">
    <property type="entry name" value="PIPK"/>
    <property type="match status" value="1"/>
</dbReference>
<dbReference type="SUPFAM" id="SSF56104">
    <property type="entry name" value="SAICAR synthase-like"/>
    <property type="match status" value="1"/>
</dbReference>
<evidence type="ECO:0000256" key="1">
    <source>
        <dbReference type="ARBA" id="ARBA00000444"/>
    </source>
</evidence>
<feature type="region of interest" description="Disordered" evidence="12">
    <location>
        <begin position="758"/>
        <end position="813"/>
    </location>
</feature>
<evidence type="ECO:0000313" key="15">
    <source>
        <dbReference type="Proteomes" id="UP001304895"/>
    </source>
</evidence>
<reference evidence="14" key="1">
    <citation type="journal article" date="2023" name="Mol. Phylogenet. Evol.">
        <title>Genome-scale phylogeny and comparative genomics of the fungal order Sordariales.</title>
        <authorList>
            <person name="Hensen N."/>
            <person name="Bonometti L."/>
            <person name="Westerberg I."/>
            <person name="Brannstrom I.O."/>
            <person name="Guillou S."/>
            <person name="Cros-Aarteil S."/>
            <person name="Calhoun S."/>
            <person name="Haridas S."/>
            <person name="Kuo A."/>
            <person name="Mondo S."/>
            <person name="Pangilinan J."/>
            <person name="Riley R."/>
            <person name="LaButti K."/>
            <person name="Andreopoulos B."/>
            <person name="Lipzen A."/>
            <person name="Chen C."/>
            <person name="Yan M."/>
            <person name="Daum C."/>
            <person name="Ng V."/>
            <person name="Clum A."/>
            <person name="Steindorff A."/>
            <person name="Ohm R.A."/>
            <person name="Martin F."/>
            <person name="Silar P."/>
            <person name="Natvig D.O."/>
            <person name="Lalanne C."/>
            <person name="Gautier V."/>
            <person name="Ament-Velasquez S.L."/>
            <person name="Kruys A."/>
            <person name="Hutchinson M.I."/>
            <person name="Powell A.J."/>
            <person name="Barry K."/>
            <person name="Miller A.N."/>
            <person name="Grigoriev I.V."/>
            <person name="Debuchy R."/>
            <person name="Gladieux P."/>
            <person name="Hiltunen Thoren M."/>
            <person name="Johannesson H."/>
        </authorList>
    </citation>
    <scope>NUCLEOTIDE SEQUENCE</scope>
    <source>
        <strain evidence="14">CBS 123565</strain>
    </source>
</reference>
<feature type="region of interest" description="Disordered" evidence="12">
    <location>
        <begin position="601"/>
        <end position="662"/>
    </location>
</feature>
<dbReference type="GO" id="GO:0046854">
    <property type="term" value="P:phosphatidylinositol phosphate biosynthetic process"/>
    <property type="evidence" value="ECO:0007669"/>
    <property type="project" value="UniProtKB-ARBA"/>
</dbReference>
<dbReference type="GO" id="GO:0005524">
    <property type="term" value="F:ATP binding"/>
    <property type="evidence" value="ECO:0007669"/>
    <property type="project" value="UniProtKB-UniRule"/>
</dbReference>
<dbReference type="GO" id="GO:0005886">
    <property type="term" value="C:plasma membrane"/>
    <property type="evidence" value="ECO:0007669"/>
    <property type="project" value="TreeGrafter"/>
</dbReference>
<dbReference type="SMART" id="SM00330">
    <property type="entry name" value="PIPKc"/>
    <property type="match status" value="1"/>
</dbReference>
<dbReference type="PANTHER" id="PTHR23086:SF8">
    <property type="entry name" value="PHOSPHATIDYLINOSITOL 5-PHOSPHATE 4-KINASE, ISOFORM A"/>
    <property type="match status" value="1"/>
</dbReference>
<dbReference type="CDD" id="cd17303">
    <property type="entry name" value="PIPKc_PIP5K_yeast_like"/>
    <property type="match status" value="1"/>
</dbReference>
<dbReference type="EC" id="2.7.1.68" evidence="2"/>
<feature type="region of interest" description="Disordered" evidence="12">
    <location>
        <begin position="180"/>
        <end position="254"/>
    </location>
</feature>
<keyword evidence="6 11" id="KW-0418">Kinase</keyword>
<evidence type="ECO:0000256" key="4">
    <source>
        <dbReference type="ARBA" id="ARBA00022679"/>
    </source>
</evidence>
<feature type="compositionally biased region" description="Basic and acidic residues" evidence="12">
    <location>
        <begin position="143"/>
        <end position="155"/>
    </location>
</feature>
<feature type="domain" description="PIPK" evidence="13">
    <location>
        <begin position="328"/>
        <end position="740"/>
    </location>
</feature>
<dbReference type="FunFam" id="3.30.800.10:FF:000009">
    <property type="entry name" value="Phosphatidylinositol 4-phosphate 5-kinase its3"/>
    <property type="match status" value="1"/>
</dbReference>
<keyword evidence="7 11" id="KW-0067">ATP-binding</keyword>
<evidence type="ECO:0000313" key="14">
    <source>
        <dbReference type="EMBL" id="KAK4131043.1"/>
    </source>
</evidence>
<sequence>MPSFVPDGSSAIDSQSSGVVHLDRAAEFGLPRGKVDGHVARQPPHSHTSNDSFDDSSTNSTNSSSTSETSIETEQRVVEGPSRLSPPRMISSPNGSADGGVNRLGANDSTGQKQLRTGNSTALVDRTLPSAPATGRGTYSPPRTREEDRSERAGVEVHLQPVNGGDVRTVEAGHVSPAFTTSSAPALASEATSPAPSQMNQKAPHRYSSPPVYDQSPSSSGPLQSPPAPGIKHRHTLEVPKITPGRGSRDGVDTAFASGRFSPAGGRGASLSLARRNTRSIHSDGPRDEVAPDEDALRWAEAYRQKRATKRRRREIEDDDRVLVGTKVDETHANWVTAYNMLTGIRVAVSRTNAKLDRPITDADFSVKQKSTFDIAGNELVPSAKYDFKFKDYAPWVFRHLRALFRLDPADYLMSLTGKYILSELGSPGKSGSFFYFSRDYKYIIKTIHHAEHKFLRKILKDYYQHVNNNPNTLLSQFYGLHRVKMPYGKKIHFVVMNNLFPPHRDIHQTFDLKGSTVGRNFCEEDLEKNPRATLKDLNWMRRKRNLELGIQKRKLFLDQLHKDVRLLQRLQIMDYSLLIGIHDLERGNEENLRDKTLRVFNPGGSQPAEEPDPNAVLMRTPSKLESQRKARELRQKIKSEKPVPMGETSNRMPDELGEGQNRPGFIFNQDDGGFRATHENNIPGGEIYYLGVIDCLTHYGIIKKLEHFWKGLSSDRNQISALPPHEYGERFINFISGVTMSQEEALKAAQERDAALAAEAAASEERERTGSCGNNERLSSSAPPPAPTYQPPPPPSAEQQARKTDAGGMAVDNAPDRTLRAISATHATGNSGFAKGGHGPNGAMVERRDTTVLPVVEEAAEGPSTGDRSRNSRVSSLSMESDGRPLTPAKDGDEMKAGFGNPLLGGRGSSSSQARPPPTPPKSGNGYGGQLKPESADSGYEVGSNGTNGIKGSPESLTGSQKSLNARSQLSRTSLDKALPPLPNVGSPRPQDVS</sequence>
<dbReference type="PANTHER" id="PTHR23086">
    <property type="entry name" value="PHOSPHATIDYLINOSITOL-4-PHOSPHATE 5-KINASE"/>
    <property type="match status" value="1"/>
</dbReference>
<feature type="region of interest" description="Disordered" evidence="12">
    <location>
        <begin position="827"/>
        <end position="846"/>
    </location>
</feature>
<evidence type="ECO:0000256" key="11">
    <source>
        <dbReference type="PROSITE-ProRule" id="PRU00781"/>
    </source>
</evidence>
<comment type="catalytic activity">
    <reaction evidence="1">
        <text>a 1,2-diacyl-sn-glycero-3-phospho-(1D-myo-inositol 4-phosphate) + ATP = a 1,2-diacyl-sn-glycero-3-phospho-(1D-myo-inositol-4,5-bisphosphate) + ADP + H(+)</text>
        <dbReference type="Rhea" id="RHEA:14425"/>
        <dbReference type="ChEBI" id="CHEBI:15378"/>
        <dbReference type="ChEBI" id="CHEBI:30616"/>
        <dbReference type="ChEBI" id="CHEBI:58178"/>
        <dbReference type="ChEBI" id="CHEBI:58456"/>
        <dbReference type="ChEBI" id="CHEBI:456216"/>
        <dbReference type="EC" id="2.7.1.68"/>
    </reaction>
</comment>
<dbReference type="GO" id="GO:0016308">
    <property type="term" value="F:1-phosphatidylinositol-4-phosphate 5-kinase activity"/>
    <property type="evidence" value="ECO:0007669"/>
    <property type="project" value="UniProtKB-EC"/>
</dbReference>
<evidence type="ECO:0000256" key="9">
    <source>
        <dbReference type="ARBA" id="ARBA00080374"/>
    </source>
</evidence>
<feature type="compositionally biased region" description="Polar residues" evidence="12">
    <location>
        <begin position="180"/>
        <end position="201"/>
    </location>
</feature>
<feature type="compositionally biased region" description="Basic and acidic residues" evidence="12">
    <location>
        <begin position="626"/>
        <end position="642"/>
    </location>
</feature>